<dbReference type="InterPro" id="IPR036291">
    <property type="entry name" value="NAD(P)-bd_dom_sf"/>
</dbReference>
<reference evidence="3 4" key="1">
    <citation type="submission" date="2020-01" db="EMBL/GenBank/DDBJ databases">
        <authorList>
            <person name="Gupta K D."/>
        </authorList>
    </citation>
    <scope>NUCLEOTIDE SEQUENCE [LARGE SCALE GENOMIC DNA]</scope>
</reference>
<dbReference type="GO" id="GO:0048038">
    <property type="term" value="F:quinone binding"/>
    <property type="evidence" value="ECO:0007669"/>
    <property type="project" value="TreeGrafter"/>
</dbReference>
<dbReference type="PROSITE" id="PS00061">
    <property type="entry name" value="ADH_SHORT"/>
    <property type="match status" value="1"/>
</dbReference>
<comment type="caution">
    <text evidence="3">The sequence shown here is derived from an EMBL/GenBank/DDBJ whole genome shotgun (WGS) entry which is preliminary data.</text>
</comment>
<dbReference type="Pfam" id="PF13561">
    <property type="entry name" value="adh_short_C2"/>
    <property type="match status" value="1"/>
</dbReference>
<evidence type="ECO:0000256" key="1">
    <source>
        <dbReference type="ARBA" id="ARBA00006484"/>
    </source>
</evidence>
<dbReference type="GO" id="GO:0006633">
    <property type="term" value="P:fatty acid biosynthetic process"/>
    <property type="evidence" value="ECO:0007669"/>
    <property type="project" value="TreeGrafter"/>
</dbReference>
<dbReference type="PRINTS" id="PR00081">
    <property type="entry name" value="GDHRDH"/>
</dbReference>
<dbReference type="OrthoDB" id="498125at2759"/>
<sequence>MSQVALVTGASRGIGKAIALRFAEDGFDVAVSDLSINKEALEAVSSEIVAKGRASKAFYADISVEEQVIALIDDVVAQLGQINVLVANAGIAVYKPLIDHTADDWIRTFNVNTHGTFFSFKYAAKAMIAQGKGGRLIATSSDSGRHGWPGLGAYSASKAAMRGMMHVFASELGPHNITANVFCPGAVKTDMGAAIAIAGGMTPEIMTEQMAKMAPLGRIAETSDIVGVVSFLASKDAAFITGQSYSVNGGLMLE</sequence>
<comment type="similarity">
    <text evidence="1">Belongs to the short-chain dehydrogenases/reductases (SDR) family.</text>
</comment>
<dbReference type="InterPro" id="IPR002347">
    <property type="entry name" value="SDR_fam"/>
</dbReference>
<dbReference type="PANTHER" id="PTHR42760">
    <property type="entry name" value="SHORT-CHAIN DEHYDROGENASES/REDUCTASES FAMILY MEMBER"/>
    <property type="match status" value="1"/>
</dbReference>
<organism evidence="3 4">
    <name type="scientific">Cyclocybe aegerita</name>
    <name type="common">Black poplar mushroom</name>
    <name type="synonym">Agrocybe aegerita</name>
    <dbReference type="NCBI Taxonomy" id="1973307"/>
    <lineage>
        <taxon>Eukaryota</taxon>
        <taxon>Fungi</taxon>
        <taxon>Dikarya</taxon>
        <taxon>Basidiomycota</taxon>
        <taxon>Agaricomycotina</taxon>
        <taxon>Agaricomycetes</taxon>
        <taxon>Agaricomycetidae</taxon>
        <taxon>Agaricales</taxon>
        <taxon>Agaricineae</taxon>
        <taxon>Bolbitiaceae</taxon>
        <taxon>Cyclocybe</taxon>
    </lineage>
</organism>
<dbReference type="Proteomes" id="UP000467700">
    <property type="component" value="Unassembled WGS sequence"/>
</dbReference>
<dbReference type="SUPFAM" id="SSF51735">
    <property type="entry name" value="NAD(P)-binding Rossmann-fold domains"/>
    <property type="match status" value="1"/>
</dbReference>
<accession>A0A8S0XSW1</accession>
<name>A0A8S0XSW1_CYCAE</name>
<keyword evidence="2" id="KW-0521">NADP</keyword>
<dbReference type="PRINTS" id="PR00080">
    <property type="entry name" value="SDRFAMILY"/>
</dbReference>
<evidence type="ECO:0000313" key="4">
    <source>
        <dbReference type="Proteomes" id="UP000467700"/>
    </source>
</evidence>
<dbReference type="EMBL" id="CACVBS010000091">
    <property type="protein sequence ID" value="CAA7270593.1"/>
    <property type="molecule type" value="Genomic_DNA"/>
</dbReference>
<gene>
    <name evidence="3" type="ORF">AAE3_LOCUS12832</name>
</gene>
<keyword evidence="4" id="KW-1185">Reference proteome</keyword>
<dbReference type="Gene3D" id="3.40.50.720">
    <property type="entry name" value="NAD(P)-binding Rossmann-like Domain"/>
    <property type="match status" value="1"/>
</dbReference>
<dbReference type="GO" id="GO:0016616">
    <property type="term" value="F:oxidoreductase activity, acting on the CH-OH group of donors, NAD or NADP as acceptor"/>
    <property type="evidence" value="ECO:0007669"/>
    <property type="project" value="TreeGrafter"/>
</dbReference>
<dbReference type="FunFam" id="3.40.50.720:FF:000084">
    <property type="entry name" value="Short-chain dehydrogenase reductase"/>
    <property type="match status" value="1"/>
</dbReference>
<dbReference type="AlphaFoldDB" id="A0A8S0XSW1"/>
<dbReference type="PANTHER" id="PTHR42760:SF121">
    <property type="entry name" value="3-OXOACYL-(ACYL-CARRIER-PROTEIN) REDUCTASE"/>
    <property type="match status" value="1"/>
</dbReference>
<evidence type="ECO:0000256" key="2">
    <source>
        <dbReference type="ARBA" id="ARBA00022857"/>
    </source>
</evidence>
<proteinExistence type="inferred from homology"/>
<evidence type="ECO:0000313" key="3">
    <source>
        <dbReference type="EMBL" id="CAA7270593.1"/>
    </source>
</evidence>
<protein>
    <submittedName>
        <fullName evidence="3">Uncharacterized protein</fullName>
    </submittedName>
</protein>
<dbReference type="InterPro" id="IPR020904">
    <property type="entry name" value="Sc_DH/Rdtase_CS"/>
</dbReference>